<evidence type="ECO:0000313" key="3">
    <source>
        <dbReference type="Proteomes" id="UP001190700"/>
    </source>
</evidence>
<keyword evidence="3" id="KW-1185">Reference proteome</keyword>
<organism evidence="2 3">
    <name type="scientific">Cymbomonas tetramitiformis</name>
    <dbReference type="NCBI Taxonomy" id="36881"/>
    <lineage>
        <taxon>Eukaryota</taxon>
        <taxon>Viridiplantae</taxon>
        <taxon>Chlorophyta</taxon>
        <taxon>Pyramimonadophyceae</taxon>
        <taxon>Pyramimonadales</taxon>
        <taxon>Pyramimonadaceae</taxon>
        <taxon>Cymbomonas</taxon>
    </lineage>
</organism>
<reference evidence="2 3" key="1">
    <citation type="journal article" date="2015" name="Genome Biol. Evol.">
        <title>Comparative Genomics of a Bacterivorous Green Alga Reveals Evolutionary Causalities and Consequences of Phago-Mixotrophic Mode of Nutrition.</title>
        <authorList>
            <person name="Burns J.A."/>
            <person name="Paasch A."/>
            <person name="Narechania A."/>
            <person name="Kim E."/>
        </authorList>
    </citation>
    <scope>NUCLEOTIDE SEQUENCE [LARGE SCALE GENOMIC DNA]</scope>
    <source>
        <strain evidence="2 3">PLY_AMNH</strain>
    </source>
</reference>
<sequence>MKSEMCITEGTLQKACVTLNHHVSDHALHTQNPALERTSSSSLRPPASFSAIPRLDGYGRGDLGGSPSSPHPSPSHRAAVSFVTPSLDIPSFETSSFHPSPRAAPAAHMSSAVHAYPAAGSESSEVWRELSSMRQELSSLQSQRSFDPISAPISVQLPPALQSMEPLPQRNSSPGPGSDEYTLLAKREGELKASKRQVESQQKELERSVSANEARTNTLESKESALRDREASIQRQEVRRSYRDAVSSVVSSAQGGGSEI</sequence>
<feature type="compositionally biased region" description="Polar residues" evidence="1">
    <location>
        <begin position="209"/>
        <end position="219"/>
    </location>
</feature>
<feature type="compositionally biased region" description="Basic and acidic residues" evidence="1">
    <location>
        <begin position="185"/>
        <end position="207"/>
    </location>
</feature>
<dbReference type="Proteomes" id="UP001190700">
    <property type="component" value="Unassembled WGS sequence"/>
</dbReference>
<gene>
    <name evidence="2" type="ORF">CYMTET_15088</name>
</gene>
<feature type="compositionally biased region" description="Low complexity" evidence="1">
    <location>
        <begin position="39"/>
        <end position="56"/>
    </location>
</feature>
<dbReference type="AlphaFoldDB" id="A0AAE0GF24"/>
<dbReference type="EMBL" id="LGRX02006345">
    <property type="protein sequence ID" value="KAK3276868.1"/>
    <property type="molecule type" value="Genomic_DNA"/>
</dbReference>
<evidence type="ECO:0000313" key="2">
    <source>
        <dbReference type="EMBL" id="KAK3276868.1"/>
    </source>
</evidence>
<comment type="caution">
    <text evidence="2">The sequence shown here is derived from an EMBL/GenBank/DDBJ whole genome shotgun (WGS) entry which is preliminary data.</text>
</comment>
<accession>A0AAE0GF24</accession>
<feature type="region of interest" description="Disordered" evidence="1">
    <location>
        <begin position="34"/>
        <end position="78"/>
    </location>
</feature>
<feature type="region of interest" description="Disordered" evidence="1">
    <location>
        <begin position="163"/>
        <end position="260"/>
    </location>
</feature>
<protein>
    <submittedName>
        <fullName evidence="2">Uncharacterized protein</fullName>
    </submittedName>
</protein>
<evidence type="ECO:0000256" key="1">
    <source>
        <dbReference type="SAM" id="MobiDB-lite"/>
    </source>
</evidence>
<name>A0AAE0GF24_9CHLO</name>
<proteinExistence type="predicted"/>
<feature type="compositionally biased region" description="Basic and acidic residues" evidence="1">
    <location>
        <begin position="220"/>
        <end position="243"/>
    </location>
</feature>